<accession>A0ABY6CPJ5</accession>
<proteinExistence type="predicted"/>
<protein>
    <submittedName>
        <fullName evidence="3">Uncharacterized protein</fullName>
    </submittedName>
</protein>
<name>A0ABY6CPJ5_9BACT</name>
<keyword evidence="2" id="KW-0472">Membrane</keyword>
<feature type="region of interest" description="Disordered" evidence="1">
    <location>
        <begin position="27"/>
        <end position="52"/>
    </location>
</feature>
<evidence type="ECO:0000313" key="3">
    <source>
        <dbReference type="EMBL" id="UXP31288.1"/>
    </source>
</evidence>
<reference evidence="3" key="1">
    <citation type="submission" date="2022-09" db="EMBL/GenBank/DDBJ databases">
        <title>Comparative genomics and taxonomic characterization of three novel marine species of genus Reichenbachiella exhibiting antioxidant and polysaccharide degradation activities.</title>
        <authorList>
            <person name="Muhammad N."/>
            <person name="Lee Y.-J."/>
            <person name="Ko J."/>
            <person name="Kim S.-G."/>
        </authorList>
    </citation>
    <scope>NUCLEOTIDE SEQUENCE</scope>
    <source>
        <strain evidence="3">BKB1-1</strain>
    </source>
</reference>
<feature type="transmembrane region" description="Helical" evidence="2">
    <location>
        <begin position="6"/>
        <end position="22"/>
    </location>
</feature>
<keyword evidence="2" id="KW-0812">Transmembrane</keyword>
<evidence type="ECO:0000313" key="4">
    <source>
        <dbReference type="Proteomes" id="UP001065174"/>
    </source>
</evidence>
<keyword evidence="2" id="KW-1133">Transmembrane helix</keyword>
<organism evidence="3 4">
    <name type="scientific">Reichenbachiella agarivorans</name>
    <dbReference type="NCBI Taxonomy" id="2979464"/>
    <lineage>
        <taxon>Bacteria</taxon>
        <taxon>Pseudomonadati</taxon>
        <taxon>Bacteroidota</taxon>
        <taxon>Cytophagia</taxon>
        <taxon>Cytophagales</taxon>
        <taxon>Reichenbachiellaceae</taxon>
        <taxon>Reichenbachiella</taxon>
    </lineage>
</organism>
<keyword evidence="4" id="KW-1185">Reference proteome</keyword>
<evidence type="ECO:0000256" key="2">
    <source>
        <dbReference type="SAM" id="Phobius"/>
    </source>
</evidence>
<dbReference type="EMBL" id="CP106679">
    <property type="protein sequence ID" value="UXP31288.1"/>
    <property type="molecule type" value="Genomic_DNA"/>
</dbReference>
<sequence length="188" mass="21867">MDDSNILYYIVLGAIYLLSRFLKKKKPEDVAQESTEDTQQPTPSSRPKDQPSFEDLFKQITGESYVPVKERSAQERNVIERQVEARQAVVEAERHVKEQTVLSEVVKPVSKPRTFQDRAVAQPQKHFAKPKTFEERTDRDKPIVFARSEKFAIQQEDDEFREDLLDMLAEEDGAKKAFVLGEIFDRKY</sequence>
<gene>
    <name evidence="3" type="ORF">N6H18_13105</name>
</gene>
<dbReference type="RefSeq" id="WP_262308727.1">
    <property type="nucleotide sequence ID" value="NZ_CP106679.1"/>
</dbReference>
<evidence type="ECO:0000256" key="1">
    <source>
        <dbReference type="SAM" id="MobiDB-lite"/>
    </source>
</evidence>
<dbReference type="Proteomes" id="UP001065174">
    <property type="component" value="Chromosome"/>
</dbReference>